<evidence type="ECO:0000256" key="1">
    <source>
        <dbReference type="SAM" id="MobiDB-lite"/>
    </source>
</evidence>
<dbReference type="OrthoDB" id="8451433at2"/>
<dbReference type="STRING" id="311410.LA5095_05590"/>
<feature type="region of interest" description="Disordered" evidence="1">
    <location>
        <begin position="42"/>
        <end position="79"/>
    </location>
</feature>
<gene>
    <name evidence="2" type="ORF">LA5096_05944</name>
</gene>
<evidence type="ECO:0000313" key="3">
    <source>
        <dbReference type="Proteomes" id="UP000049983"/>
    </source>
</evidence>
<protein>
    <submittedName>
        <fullName evidence="2">Uncharacterized protein</fullName>
    </submittedName>
</protein>
<keyword evidence="3" id="KW-1185">Reference proteome</keyword>
<dbReference type="EMBL" id="CXWC01000016">
    <property type="protein sequence ID" value="CTQ78962.1"/>
    <property type="molecule type" value="Genomic_DNA"/>
</dbReference>
<proteinExistence type="predicted"/>
<dbReference type="Proteomes" id="UP000049983">
    <property type="component" value="Unassembled WGS sequence"/>
</dbReference>
<sequence length="79" mass="8665">MTPFVGTFTNQLPKPEDFVMQRSQVTLADIYEADEWEAVAPQAPPLHRGEVGPSFESISGGLQAPGREDNRPPNIPISM</sequence>
<accession>A0A0M6ZMK9</accession>
<name>A0A0M6ZMK9_9HYPH</name>
<reference evidence="3" key="1">
    <citation type="submission" date="2015-07" db="EMBL/GenBank/DDBJ databases">
        <authorList>
            <person name="Rodrigo-Torres Lidia"/>
            <person name="Arahal R.David."/>
        </authorList>
    </citation>
    <scope>NUCLEOTIDE SEQUENCE [LARGE SCALE GENOMIC DNA]</scope>
    <source>
        <strain evidence="3">CECT 5096</strain>
    </source>
</reference>
<dbReference type="RefSeq" id="WP_055121091.1">
    <property type="nucleotide sequence ID" value="NZ_CXWA01000012.1"/>
</dbReference>
<evidence type="ECO:0000313" key="2">
    <source>
        <dbReference type="EMBL" id="CTQ78962.1"/>
    </source>
</evidence>
<dbReference type="GeneID" id="97673177"/>
<dbReference type="AlphaFoldDB" id="A0A0M6ZMK9"/>
<organism evidence="2 3">
    <name type="scientific">Roseibium album</name>
    <dbReference type="NCBI Taxonomy" id="311410"/>
    <lineage>
        <taxon>Bacteria</taxon>
        <taxon>Pseudomonadati</taxon>
        <taxon>Pseudomonadota</taxon>
        <taxon>Alphaproteobacteria</taxon>
        <taxon>Hyphomicrobiales</taxon>
        <taxon>Stappiaceae</taxon>
        <taxon>Roseibium</taxon>
    </lineage>
</organism>